<feature type="signal peptide" evidence="3">
    <location>
        <begin position="1"/>
        <end position="19"/>
    </location>
</feature>
<evidence type="ECO:0000256" key="3">
    <source>
        <dbReference type="SAM" id="SignalP"/>
    </source>
</evidence>
<dbReference type="RefSeq" id="WP_050724774.1">
    <property type="nucleotide sequence ID" value="NZ_CP012332.1"/>
</dbReference>
<evidence type="ECO:0000256" key="2">
    <source>
        <dbReference type="SAM" id="MobiDB-lite"/>
    </source>
</evidence>
<dbReference type="KEGG" id="vin:AKJ08_0695"/>
<keyword evidence="3" id="KW-0732">Signal</keyword>
<dbReference type="AlphaFoldDB" id="A0A0K1P9V0"/>
<feature type="region of interest" description="Disordered" evidence="2">
    <location>
        <begin position="183"/>
        <end position="209"/>
    </location>
</feature>
<organism evidence="4 5">
    <name type="scientific">Vulgatibacter incomptus</name>
    <dbReference type="NCBI Taxonomy" id="1391653"/>
    <lineage>
        <taxon>Bacteria</taxon>
        <taxon>Pseudomonadati</taxon>
        <taxon>Myxococcota</taxon>
        <taxon>Myxococcia</taxon>
        <taxon>Myxococcales</taxon>
        <taxon>Cystobacterineae</taxon>
        <taxon>Vulgatibacteraceae</taxon>
        <taxon>Vulgatibacter</taxon>
    </lineage>
</organism>
<protein>
    <submittedName>
        <fullName evidence="4">Uncharacterized protein</fullName>
    </submittedName>
</protein>
<dbReference type="Gene3D" id="1.25.40.10">
    <property type="entry name" value="Tetratricopeptide repeat domain"/>
    <property type="match status" value="1"/>
</dbReference>
<evidence type="ECO:0000256" key="1">
    <source>
        <dbReference type="PROSITE-ProRule" id="PRU00339"/>
    </source>
</evidence>
<gene>
    <name evidence="4" type="ORF">AKJ08_0695</name>
</gene>
<dbReference type="PROSITE" id="PS50005">
    <property type="entry name" value="TPR"/>
    <property type="match status" value="1"/>
</dbReference>
<evidence type="ECO:0000313" key="4">
    <source>
        <dbReference type="EMBL" id="AKU90308.1"/>
    </source>
</evidence>
<proteinExistence type="predicted"/>
<dbReference type="STRING" id="1391653.AKJ08_0695"/>
<keyword evidence="1" id="KW-0802">TPR repeat</keyword>
<dbReference type="InterPro" id="IPR019734">
    <property type="entry name" value="TPR_rpt"/>
</dbReference>
<keyword evidence="5" id="KW-1185">Reference proteome</keyword>
<dbReference type="OrthoDB" id="290946at2"/>
<dbReference type="SUPFAM" id="SSF48452">
    <property type="entry name" value="TPR-like"/>
    <property type="match status" value="1"/>
</dbReference>
<dbReference type="Proteomes" id="UP000055590">
    <property type="component" value="Chromosome"/>
</dbReference>
<dbReference type="Pfam" id="PF13432">
    <property type="entry name" value="TPR_16"/>
    <property type="match status" value="1"/>
</dbReference>
<feature type="chain" id="PRO_5005465372" evidence="3">
    <location>
        <begin position="20"/>
        <end position="209"/>
    </location>
</feature>
<sequence length="209" mass="21327">MAAALLLAALSACPGADTAGDMPAERLAAEGLALARGGQIPAALGRFDEALRLDPGNRKALYNGGLAHLALSQGAEAKGLFERFLAVAPNDAEGHVALAHAQEHLGEAEAAMASLRRAVELGLTDPELLTGGGFESIQGDVRFVQLVALVAQRSGVRAPLDDRGRLLVGGHPLRTLRLAGEVPRETCDAPGPEGGPDVGFPPAAGEAGR</sequence>
<accession>A0A0K1P9V0</accession>
<feature type="repeat" description="TPR" evidence="1">
    <location>
        <begin position="24"/>
        <end position="57"/>
    </location>
</feature>
<evidence type="ECO:0000313" key="5">
    <source>
        <dbReference type="Proteomes" id="UP000055590"/>
    </source>
</evidence>
<dbReference type="InterPro" id="IPR011990">
    <property type="entry name" value="TPR-like_helical_dom_sf"/>
</dbReference>
<name>A0A0K1P9V0_9BACT</name>
<dbReference type="SMART" id="SM00028">
    <property type="entry name" value="TPR"/>
    <property type="match status" value="3"/>
</dbReference>
<dbReference type="EMBL" id="CP012332">
    <property type="protein sequence ID" value="AKU90308.1"/>
    <property type="molecule type" value="Genomic_DNA"/>
</dbReference>
<reference evidence="4 5" key="1">
    <citation type="submission" date="2015-08" db="EMBL/GenBank/DDBJ databases">
        <authorList>
            <person name="Babu N.S."/>
            <person name="Beckwith C.J."/>
            <person name="Beseler K.G."/>
            <person name="Brison A."/>
            <person name="Carone J.V."/>
            <person name="Caskin T.P."/>
            <person name="Diamond M."/>
            <person name="Durham M.E."/>
            <person name="Foxe J.M."/>
            <person name="Go M."/>
            <person name="Henderson B.A."/>
            <person name="Jones I.B."/>
            <person name="McGettigan J.A."/>
            <person name="Micheletti S.J."/>
            <person name="Nasrallah M.E."/>
            <person name="Ortiz D."/>
            <person name="Piller C.R."/>
            <person name="Privatt S.R."/>
            <person name="Schneider S.L."/>
            <person name="Sharp S."/>
            <person name="Smith T.C."/>
            <person name="Stanton J.D."/>
            <person name="Ullery H.E."/>
            <person name="Wilson R.J."/>
            <person name="Serrano M.G."/>
            <person name="Buck G."/>
            <person name="Lee V."/>
            <person name="Wang Y."/>
            <person name="Carvalho R."/>
            <person name="Voegtly L."/>
            <person name="Shi R."/>
            <person name="Duckworth R."/>
            <person name="Johnson A."/>
            <person name="Loviza R."/>
            <person name="Walstead R."/>
            <person name="Shah Z."/>
            <person name="Kiflezghi M."/>
            <person name="Wade K."/>
            <person name="Ball S.L."/>
            <person name="Bradley K.W."/>
            <person name="Asai D.J."/>
            <person name="Bowman C.A."/>
            <person name="Russell D.A."/>
            <person name="Pope W.H."/>
            <person name="Jacobs-Sera D."/>
            <person name="Hendrix R.W."/>
            <person name="Hatfull G.F."/>
        </authorList>
    </citation>
    <scope>NUCLEOTIDE SEQUENCE [LARGE SCALE GENOMIC DNA]</scope>
    <source>
        <strain evidence="4 5">DSM 27710</strain>
    </source>
</reference>